<evidence type="ECO:0000313" key="9">
    <source>
        <dbReference type="EMBL" id="MBD3866963.1"/>
    </source>
</evidence>
<evidence type="ECO:0000256" key="1">
    <source>
        <dbReference type="ARBA" id="ARBA00006382"/>
    </source>
</evidence>
<dbReference type="InterPro" id="IPR006095">
    <property type="entry name" value="Glu/Leu/Phe/Val/Trp_DH"/>
</dbReference>
<dbReference type="AlphaFoldDB" id="A0A8J6XSF1"/>
<dbReference type="PANTHER" id="PTHR11606:SF13">
    <property type="entry name" value="GLUTAMATE DEHYDROGENASE 1, MITOCHONDRIAL"/>
    <property type="match status" value="1"/>
</dbReference>
<dbReference type="PANTHER" id="PTHR11606">
    <property type="entry name" value="GLUTAMATE DEHYDROGENASE"/>
    <property type="match status" value="1"/>
</dbReference>
<dbReference type="SMART" id="SM00839">
    <property type="entry name" value="ELFV_dehydrog"/>
    <property type="match status" value="1"/>
</dbReference>
<dbReference type="Gene3D" id="3.40.50.720">
    <property type="entry name" value="NAD(P)-binding Rossmann-like Domain"/>
    <property type="match status" value="1"/>
</dbReference>
<comment type="similarity">
    <text evidence="1 3 7">Belongs to the Glu/Leu/Phe/Val dehydrogenases family.</text>
</comment>
<comment type="caution">
    <text evidence="9">The sequence shown here is derived from an EMBL/GenBank/DDBJ whole genome shotgun (WGS) entry which is preliminary data.</text>
</comment>
<dbReference type="EMBL" id="JACXWD010000004">
    <property type="protein sequence ID" value="MBD3866963.1"/>
    <property type="molecule type" value="Genomic_DNA"/>
</dbReference>
<evidence type="ECO:0000256" key="3">
    <source>
        <dbReference type="PIRNR" id="PIRNR000185"/>
    </source>
</evidence>
<dbReference type="InterPro" id="IPR014362">
    <property type="entry name" value="Glu_DH"/>
</dbReference>
<sequence length="477" mass="52834">MATTKKVQEDLNLHNIVDSQFDIAATFCKVPKGLLQQIKICNNVLYVQFPVKFGNKLEIFEGWRAEHSHHRKPLKGGIRYSRMVSQDEVMALAALMTYKCAIVNVPFGGSKGGLRLRARNYNSEQLERITRRFTAELSAKRFIGPGSNVPAPDYGTGQREMAWMADTYDALHPGELDNMACVTGKPLSQGGIQGRTEATGRGVVYALRAVFDRGEQSKAVGLTGTLKDKAISVQGFGNVGYHTANILQQEDGSRIVAIGEWDCTLYNPDGIDVQALSKHRKRTGSIKQFKGAKTLPNPSDCLEVPCDILIPAALENQITQKNARSIKAKIIAEAANGPTTPGAEAILSQRGKIVLPDIFMNAGGVTVSYFEWTKNISHMRYGRMHKRLDESFRSSILDATEQLTRGQFPDRVRSSLQKGASERDLVNSGLEETMYAAYNEIYDVFRRKKKVEAMRTAAYISAIEKIATSYEELGIFP</sequence>
<dbReference type="FunFam" id="3.40.50.720:FF:000100">
    <property type="entry name" value="Glutamate dehydrogenase 1, mitochondrial"/>
    <property type="match status" value="1"/>
</dbReference>
<feature type="binding site" evidence="5">
    <location>
        <position position="75"/>
    </location>
    <ligand>
        <name>substrate</name>
    </ligand>
</feature>
<dbReference type="PRINTS" id="PR00082">
    <property type="entry name" value="GLFDHDRGNASE"/>
</dbReference>
<dbReference type="SUPFAM" id="SSF53223">
    <property type="entry name" value="Aminoacid dehydrogenase-like, N-terminal domain"/>
    <property type="match status" value="1"/>
</dbReference>
<dbReference type="Pfam" id="PF02812">
    <property type="entry name" value="ELFV_dehydrog_N"/>
    <property type="match status" value="1"/>
</dbReference>
<dbReference type="SUPFAM" id="SSF51735">
    <property type="entry name" value="NAD(P)-binding Rossmann-fold domains"/>
    <property type="match status" value="1"/>
</dbReference>
<feature type="binding site" evidence="5">
    <location>
        <position position="99"/>
    </location>
    <ligand>
        <name>substrate</name>
    </ligand>
</feature>
<dbReference type="InterPro" id="IPR046346">
    <property type="entry name" value="Aminoacid_DH-like_N_sf"/>
</dbReference>
<evidence type="ECO:0000256" key="4">
    <source>
        <dbReference type="PIRSR" id="PIRSR000185-1"/>
    </source>
</evidence>
<feature type="active site" description="Proton donor" evidence="4">
    <location>
        <position position="111"/>
    </location>
</feature>
<feature type="binding site" evidence="5">
    <location>
        <position position="238"/>
    </location>
    <ligand>
        <name>NAD(+)</name>
        <dbReference type="ChEBI" id="CHEBI:57540"/>
    </ligand>
</feature>
<dbReference type="GO" id="GO:0006538">
    <property type="term" value="P:L-glutamate catabolic process"/>
    <property type="evidence" value="ECO:0007669"/>
    <property type="project" value="TreeGrafter"/>
</dbReference>
<evidence type="ECO:0000256" key="6">
    <source>
        <dbReference type="PIRSR" id="PIRSR000185-3"/>
    </source>
</evidence>
<gene>
    <name evidence="9" type="ORF">IFK94_02470</name>
</gene>
<evidence type="ECO:0000259" key="8">
    <source>
        <dbReference type="SMART" id="SM00839"/>
    </source>
</evidence>
<feature type="domain" description="Glutamate/phenylalanine/leucine/valine/L-tryptophan dehydrogenase C-terminal" evidence="8">
    <location>
        <begin position="192"/>
        <end position="474"/>
    </location>
</feature>
<accession>A0A8J6XSF1</accession>
<dbReference type="InterPro" id="IPR036291">
    <property type="entry name" value="NAD(P)-bd_dom_sf"/>
</dbReference>
<keyword evidence="5" id="KW-0547">Nucleotide-binding</keyword>
<dbReference type="InterPro" id="IPR006096">
    <property type="entry name" value="Glu/Leu/Phe/Val/Trp_DH_C"/>
</dbReference>
<feature type="site" description="Important for catalysis" evidence="6">
    <location>
        <position position="153"/>
    </location>
</feature>
<feature type="binding site" evidence="5">
    <location>
        <position position="199"/>
    </location>
    <ligand>
        <name>NAD(+)</name>
        <dbReference type="ChEBI" id="CHEBI:57540"/>
    </ligand>
</feature>
<proteinExistence type="inferred from homology"/>
<evidence type="ECO:0000256" key="2">
    <source>
        <dbReference type="ARBA" id="ARBA00023002"/>
    </source>
</evidence>
<dbReference type="Pfam" id="PF00208">
    <property type="entry name" value="ELFV_dehydrog"/>
    <property type="match status" value="1"/>
</dbReference>
<dbReference type="GO" id="GO:0000166">
    <property type="term" value="F:nucleotide binding"/>
    <property type="evidence" value="ECO:0007669"/>
    <property type="project" value="UniProtKB-KW"/>
</dbReference>
<dbReference type="GO" id="GO:0004352">
    <property type="term" value="F:glutamate dehydrogenase (NAD+) activity"/>
    <property type="evidence" value="ECO:0007669"/>
    <property type="project" value="TreeGrafter"/>
</dbReference>
<dbReference type="Proteomes" id="UP000648239">
    <property type="component" value="Unassembled WGS sequence"/>
</dbReference>
<dbReference type="InterPro" id="IPR033922">
    <property type="entry name" value="NAD_bind_Glu_DH"/>
</dbReference>
<reference evidence="9 10" key="1">
    <citation type="submission" date="2020-08" db="EMBL/GenBank/DDBJ databases">
        <title>Acidobacteriota in marine sediments use diverse sulfur dissimilation pathways.</title>
        <authorList>
            <person name="Wasmund K."/>
        </authorList>
    </citation>
    <scope>NUCLEOTIDE SEQUENCE [LARGE SCALE GENOMIC DNA]</scope>
    <source>
        <strain evidence="9">MAG AM4</strain>
    </source>
</reference>
<keyword evidence="5" id="KW-0520">NAD</keyword>
<evidence type="ECO:0000256" key="7">
    <source>
        <dbReference type="RuleBase" id="RU004417"/>
    </source>
</evidence>
<dbReference type="InterPro" id="IPR006097">
    <property type="entry name" value="Glu/Leu/Phe/Val/Trp_DH_dimer"/>
</dbReference>
<dbReference type="CDD" id="cd01076">
    <property type="entry name" value="NAD_bind_1_Glu_DH"/>
    <property type="match status" value="1"/>
</dbReference>
<evidence type="ECO:0000313" key="10">
    <source>
        <dbReference type="Proteomes" id="UP000648239"/>
    </source>
</evidence>
<feature type="binding site" evidence="5">
    <location>
        <position position="368"/>
    </location>
    <ligand>
        <name>substrate</name>
    </ligand>
</feature>
<organism evidence="9 10">
    <name type="scientific">Candidatus Polarisedimenticola svalbardensis</name>
    <dbReference type="NCBI Taxonomy" id="2886004"/>
    <lineage>
        <taxon>Bacteria</taxon>
        <taxon>Pseudomonadati</taxon>
        <taxon>Acidobacteriota</taxon>
        <taxon>Candidatus Polarisedimenticolia</taxon>
        <taxon>Candidatus Polarisedimenticolales</taxon>
        <taxon>Candidatus Polarisedimenticolaceae</taxon>
        <taxon>Candidatus Polarisedimenticola</taxon>
    </lineage>
</organism>
<dbReference type="Gene3D" id="3.40.50.10860">
    <property type="entry name" value="Leucine Dehydrogenase, chain A, domain 1"/>
    <property type="match status" value="1"/>
</dbReference>
<name>A0A8J6XSF1_9BACT</name>
<keyword evidence="2 3" id="KW-0560">Oxidoreductase</keyword>
<protein>
    <recommendedName>
        <fullName evidence="3">Glutamate dehydrogenase</fullName>
    </recommendedName>
</protein>
<evidence type="ECO:0000256" key="5">
    <source>
        <dbReference type="PIRSR" id="PIRSR000185-2"/>
    </source>
</evidence>
<dbReference type="PIRSF" id="PIRSF000185">
    <property type="entry name" value="Glu_DH"/>
    <property type="match status" value="1"/>
</dbReference>